<evidence type="ECO:0000313" key="2">
    <source>
        <dbReference type="EMBL" id="KKQ16110.1"/>
    </source>
</evidence>
<evidence type="ECO:0000256" key="1">
    <source>
        <dbReference type="SAM" id="Phobius"/>
    </source>
</evidence>
<keyword evidence="1" id="KW-0812">Transmembrane</keyword>
<dbReference type="AlphaFoldDB" id="A0A0G0FQK7"/>
<name>A0A0G0FQK7_9BACT</name>
<sequence length="59" mass="6278">MSEREGGPGLPEKAVRYPLSILLFAASMIELVHLNVVVAAVEGILGYVAWPKSPKSQSA</sequence>
<accession>A0A0G0FQK7</accession>
<comment type="caution">
    <text evidence="2">The sequence shown here is derived from an EMBL/GenBank/DDBJ whole genome shotgun (WGS) entry which is preliminary data.</text>
</comment>
<organism evidence="2 3">
    <name type="scientific">Candidatus Daviesbacteria bacterium GW2011_GWA1_36_8</name>
    <dbReference type="NCBI Taxonomy" id="1618417"/>
    <lineage>
        <taxon>Bacteria</taxon>
        <taxon>Candidatus Daviesiibacteriota</taxon>
    </lineage>
</organism>
<reference evidence="2 3" key="1">
    <citation type="journal article" date="2015" name="Nature">
        <title>rRNA introns, odd ribosomes, and small enigmatic genomes across a large radiation of phyla.</title>
        <authorList>
            <person name="Brown C.T."/>
            <person name="Hug L.A."/>
            <person name="Thomas B.C."/>
            <person name="Sharon I."/>
            <person name="Castelle C.J."/>
            <person name="Singh A."/>
            <person name="Wilkins M.J."/>
            <person name="Williams K.H."/>
            <person name="Banfield J.F."/>
        </authorList>
    </citation>
    <scope>NUCLEOTIDE SEQUENCE [LARGE SCALE GENOMIC DNA]</scope>
</reference>
<feature type="transmembrane region" description="Helical" evidence="1">
    <location>
        <begin position="20"/>
        <end position="50"/>
    </location>
</feature>
<gene>
    <name evidence="2" type="ORF">US28_C0005G0025</name>
</gene>
<dbReference type="EMBL" id="LBSJ01000005">
    <property type="protein sequence ID" value="KKQ16110.1"/>
    <property type="molecule type" value="Genomic_DNA"/>
</dbReference>
<proteinExistence type="predicted"/>
<keyword evidence="1" id="KW-0472">Membrane</keyword>
<evidence type="ECO:0000313" key="3">
    <source>
        <dbReference type="Proteomes" id="UP000034448"/>
    </source>
</evidence>
<protein>
    <submittedName>
        <fullName evidence="2">Uncharacterized protein</fullName>
    </submittedName>
</protein>
<keyword evidence="1" id="KW-1133">Transmembrane helix</keyword>
<dbReference type="Proteomes" id="UP000034448">
    <property type="component" value="Unassembled WGS sequence"/>
</dbReference>